<dbReference type="KEGG" id="vg:29064910"/>
<name>A0A193GYL8_9CAUD</name>
<protein>
    <submittedName>
        <fullName evidence="1">Uncharacterized protein</fullName>
    </submittedName>
</protein>
<reference evidence="1 2" key="2">
    <citation type="submission" date="2016-07" db="EMBL/GenBank/DDBJ databases">
        <title>Whole genome sequeicing and characterization of Enterobacter phage Arya isolated from the termite gut.</title>
        <authorList>
            <person name="Tikhe C."/>
            <person name="Husseneder C."/>
        </authorList>
    </citation>
    <scope>NUCLEOTIDE SEQUENCE [LARGE SCALE GENOMIC DNA]</scope>
</reference>
<proteinExistence type="predicted"/>
<evidence type="ECO:0000313" key="1">
    <source>
        <dbReference type="EMBL" id="ANN86111.1"/>
    </source>
</evidence>
<dbReference type="Proteomes" id="UP000201689">
    <property type="component" value="Segment"/>
</dbReference>
<gene>
    <name evidence="1" type="ORF">BI096_gp03</name>
</gene>
<sequence length="179" mass="19890">MKCCSIPKQITAGLTFEARLKKSGFPPAQWSATLMLRGPSNVNITGTADGDYFVFTVPATETANWTPGDYWYAVRATSGADEQELESSQTTVLPDMANAPEGYDGRTPAEIALAAIDAVLAKRATMDQERYRINNRELYHTPIADLIKLRDMYRAEVNRERAAKCGKNPFGRKVRVVLR</sequence>
<reference evidence="1 2" key="1">
    <citation type="submission" date="2016-05" db="EMBL/GenBank/DDBJ databases">
        <authorList>
            <person name="Lavstsen T."/>
            <person name="Jespersen J.S."/>
        </authorList>
    </citation>
    <scope>NUCLEOTIDE SEQUENCE [LARGE SCALE GENOMIC DNA]</scope>
</reference>
<organism evidence="1 2">
    <name type="scientific">Enterobacter phage Arya</name>
    <dbReference type="NCBI Taxonomy" id="1864622"/>
    <lineage>
        <taxon>Viruses</taxon>
        <taxon>Duplodnaviria</taxon>
        <taxon>Heunggongvirae</taxon>
        <taxon>Uroviricota</taxon>
        <taxon>Caudoviricetes</taxon>
        <taxon>Iiscvirinae</taxon>
        <taxon>Aryavirus</taxon>
        <taxon>Aryavirus arya</taxon>
    </lineage>
</organism>
<dbReference type="EMBL" id="KX231828">
    <property type="protein sequence ID" value="ANN86111.1"/>
    <property type="molecule type" value="Genomic_DNA"/>
</dbReference>
<dbReference type="OrthoDB" id="15515at10239"/>
<accession>A0A193GYL8</accession>
<dbReference type="RefSeq" id="YP_009284267.1">
    <property type="nucleotide sequence ID" value="NC_031048.1"/>
</dbReference>
<keyword evidence="2" id="KW-1185">Reference proteome</keyword>
<dbReference type="GeneID" id="29064910"/>
<evidence type="ECO:0000313" key="2">
    <source>
        <dbReference type="Proteomes" id="UP000201689"/>
    </source>
</evidence>